<dbReference type="Gene3D" id="2.60.40.10">
    <property type="entry name" value="Immunoglobulins"/>
    <property type="match status" value="2"/>
</dbReference>
<dbReference type="InterPro" id="IPR013098">
    <property type="entry name" value="Ig_I-set"/>
</dbReference>
<keyword evidence="2" id="KW-1015">Disulfide bond</keyword>
<evidence type="ECO:0000259" key="4">
    <source>
        <dbReference type="PROSITE" id="PS50835"/>
    </source>
</evidence>
<feature type="domain" description="Ig-like" evidence="4">
    <location>
        <begin position="45"/>
        <end position="109"/>
    </location>
</feature>
<dbReference type="SUPFAM" id="SSF48726">
    <property type="entry name" value="Immunoglobulin"/>
    <property type="match status" value="2"/>
</dbReference>
<feature type="domain" description="Ig-like" evidence="4">
    <location>
        <begin position="1"/>
        <end position="40"/>
    </location>
</feature>
<protein>
    <recommendedName>
        <fullName evidence="4">Ig-like domain-containing protein</fullName>
    </recommendedName>
</protein>
<dbReference type="InterPro" id="IPR013783">
    <property type="entry name" value="Ig-like_fold"/>
</dbReference>
<organism evidence="5 6">
    <name type="scientific">Scyliorhinus torazame</name>
    <name type="common">Cloudy catshark</name>
    <name type="synonym">Catulus torazame</name>
    <dbReference type="NCBI Taxonomy" id="75743"/>
    <lineage>
        <taxon>Eukaryota</taxon>
        <taxon>Metazoa</taxon>
        <taxon>Chordata</taxon>
        <taxon>Craniata</taxon>
        <taxon>Vertebrata</taxon>
        <taxon>Chondrichthyes</taxon>
        <taxon>Elasmobranchii</taxon>
        <taxon>Galeomorphii</taxon>
        <taxon>Galeoidea</taxon>
        <taxon>Carcharhiniformes</taxon>
        <taxon>Scyliorhinidae</taxon>
        <taxon>Scyliorhinus</taxon>
    </lineage>
</organism>
<evidence type="ECO:0000256" key="2">
    <source>
        <dbReference type="ARBA" id="ARBA00023157"/>
    </source>
</evidence>
<gene>
    <name evidence="5" type="ORF">scyTo_0025763</name>
</gene>
<dbReference type="PANTHER" id="PTHR12231">
    <property type="entry name" value="CTX-RELATED TYPE I TRANSMEMBRANE PROTEIN"/>
    <property type="match status" value="1"/>
</dbReference>
<dbReference type="InterPro" id="IPR051170">
    <property type="entry name" value="Neural/epithelial_adhesion"/>
</dbReference>
<evidence type="ECO:0000256" key="1">
    <source>
        <dbReference type="ARBA" id="ARBA00022737"/>
    </source>
</evidence>
<dbReference type="OrthoDB" id="5985519at2759"/>
<evidence type="ECO:0000313" key="6">
    <source>
        <dbReference type="Proteomes" id="UP000288216"/>
    </source>
</evidence>
<dbReference type="PROSITE" id="PS50835">
    <property type="entry name" value="IG_LIKE"/>
    <property type="match status" value="2"/>
</dbReference>
<sequence>FTIDEFGTLLIRDSVPEDAGSYACLASNSVGADRKEVKLKYSEVPVISVPNPVVLAVVVETALLECRTAGVPQPEVKWYKGIGNAIGETIKPAAVVRLAAESVARNLCQ</sequence>
<dbReference type="Pfam" id="PF07679">
    <property type="entry name" value="I-set"/>
    <property type="match status" value="1"/>
</dbReference>
<reference evidence="5 6" key="1">
    <citation type="journal article" date="2018" name="Nat. Ecol. Evol.">
        <title>Shark genomes provide insights into elasmobranch evolution and the origin of vertebrates.</title>
        <authorList>
            <person name="Hara Y"/>
            <person name="Yamaguchi K"/>
            <person name="Onimaru K"/>
            <person name="Kadota M"/>
            <person name="Koyanagi M"/>
            <person name="Keeley SD"/>
            <person name="Tatsumi K"/>
            <person name="Tanaka K"/>
            <person name="Motone F"/>
            <person name="Kageyama Y"/>
            <person name="Nozu R"/>
            <person name="Adachi N"/>
            <person name="Nishimura O"/>
            <person name="Nakagawa R"/>
            <person name="Tanegashima C"/>
            <person name="Kiyatake I"/>
            <person name="Matsumoto R"/>
            <person name="Murakumo K"/>
            <person name="Nishida K"/>
            <person name="Terakita A"/>
            <person name="Kuratani S"/>
            <person name="Sato K"/>
            <person name="Hyodo S Kuraku.S."/>
        </authorList>
    </citation>
    <scope>NUCLEOTIDE SEQUENCE [LARGE SCALE GENOMIC DNA]</scope>
</reference>
<accession>A0A401QHX8</accession>
<dbReference type="STRING" id="75743.A0A401QHX8"/>
<evidence type="ECO:0000256" key="3">
    <source>
        <dbReference type="ARBA" id="ARBA00023319"/>
    </source>
</evidence>
<keyword evidence="3" id="KW-0393">Immunoglobulin domain</keyword>
<comment type="caution">
    <text evidence="5">The sequence shown here is derived from an EMBL/GenBank/DDBJ whole genome shotgun (WGS) entry which is preliminary data.</text>
</comment>
<evidence type="ECO:0000313" key="5">
    <source>
        <dbReference type="EMBL" id="GCB85048.1"/>
    </source>
</evidence>
<dbReference type="Proteomes" id="UP000288216">
    <property type="component" value="Unassembled WGS sequence"/>
</dbReference>
<feature type="non-terminal residue" evidence="5">
    <location>
        <position position="1"/>
    </location>
</feature>
<dbReference type="EMBL" id="BFAA01123810">
    <property type="protein sequence ID" value="GCB85048.1"/>
    <property type="molecule type" value="Genomic_DNA"/>
</dbReference>
<name>A0A401QHX8_SCYTO</name>
<dbReference type="AlphaFoldDB" id="A0A401QHX8"/>
<dbReference type="InterPro" id="IPR036179">
    <property type="entry name" value="Ig-like_dom_sf"/>
</dbReference>
<proteinExistence type="predicted"/>
<keyword evidence="1" id="KW-0677">Repeat</keyword>
<dbReference type="GO" id="GO:0043005">
    <property type="term" value="C:neuron projection"/>
    <property type="evidence" value="ECO:0007669"/>
    <property type="project" value="TreeGrafter"/>
</dbReference>
<keyword evidence="6" id="KW-1185">Reference proteome</keyword>
<dbReference type="PANTHER" id="PTHR12231:SF253">
    <property type="entry name" value="DPR-INTERACTING PROTEIN ETA, ISOFORM B-RELATED"/>
    <property type="match status" value="1"/>
</dbReference>
<dbReference type="InterPro" id="IPR007110">
    <property type="entry name" value="Ig-like_dom"/>
</dbReference>